<evidence type="ECO:0000313" key="1">
    <source>
        <dbReference type="EMBL" id="VWB66095.1"/>
    </source>
</evidence>
<accession>A0A6P2LGL7</accession>
<sequence>MGLKRTLEANAQLAESSKPCVCVLNNPSMLAGRQAGISLEMLEHVVVLLEMLNIGETNDGGRAQARWRLVLWVYYLT</sequence>
<evidence type="ECO:0000313" key="2">
    <source>
        <dbReference type="Proteomes" id="UP000494330"/>
    </source>
</evidence>
<reference evidence="1 2" key="1">
    <citation type="submission" date="2019-09" db="EMBL/GenBank/DDBJ databases">
        <authorList>
            <person name="Depoorter E."/>
        </authorList>
    </citation>
    <scope>NUCLEOTIDE SEQUENCE [LARGE SCALE GENOMIC DNA]</scope>
    <source>
        <strain evidence="1">LMG 30113</strain>
    </source>
</reference>
<dbReference type="EMBL" id="CABVQD010000008">
    <property type="protein sequence ID" value="VWB66095.1"/>
    <property type="molecule type" value="Genomic_DNA"/>
</dbReference>
<proteinExistence type="predicted"/>
<gene>
    <name evidence="1" type="ORF">BPA30113_02954</name>
</gene>
<protein>
    <submittedName>
        <fullName evidence="1">Uncharacterized protein</fullName>
    </submittedName>
</protein>
<dbReference type="Proteomes" id="UP000494330">
    <property type="component" value="Unassembled WGS sequence"/>
</dbReference>
<organism evidence="1 2">
    <name type="scientific">Burkholderia paludis</name>
    <dbReference type="NCBI Taxonomy" id="1506587"/>
    <lineage>
        <taxon>Bacteria</taxon>
        <taxon>Pseudomonadati</taxon>
        <taxon>Pseudomonadota</taxon>
        <taxon>Betaproteobacteria</taxon>
        <taxon>Burkholderiales</taxon>
        <taxon>Burkholderiaceae</taxon>
        <taxon>Burkholderia</taxon>
        <taxon>Burkholderia cepacia complex</taxon>
    </lineage>
</organism>
<dbReference type="AlphaFoldDB" id="A0A6P2LGL7"/>
<name>A0A6P2LGL7_9BURK</name>
<keyword evidence="2" id="KW-1185">Reference proteome</keyword>